<evidence type="ECO:0000256" key="1">
    <source>
        <dbReference type="ARBA" id="ARBA00005109"/>
    </source>
</evidence>
<keyword evidence="6" id="KW-0520">NAD</keyword>
<dbReference type="InterPro" id="IPR029154">
    <property type="entry name" value="HIBADH-like_NADP-bd"/>
</dbReference>
<dbReference type="OMA" id="TSHAFVK"/>
<dbReference type="InterPro" id="IPR008927">
    <property type="entry name" value="6-PGluconate_DH-like_C_sf"/>
</dbReference>
<dbReference type="Pfam" id="PF03446">
    <property type="entry name" value="NAD_binding_2"/>
    <property type="match status" value="1"/>
</dbReference>
<dbReference type="PROSITE" id="PS00895">
    <property type="entry name" value="3_HYDROXYISOBUT_DH"/>
    <property type="match status" value="1"/>
</dbReference>
<evidence type="ECO:0000256" key="3">
    <source>
        <dbReference type="ARBA" id="ARBA00012991"/>
    </source>
</evidence>
<feature type="domain" description="6-phosphogluconate dehydrogenase NADP-binding" evidence="8">
    <location>
        <begin position="22"/>
        <end position="202"/>
    </location>
</feature>
<dbReference type="Pfam" id="PF14833">
    <property type="entry name" value="NAD_binding_11"/>
    <property type="match status" value="1"/>
</dbReference>
<dbReference type="SUPFAM" id="SSF48179">
    <property type="entry name" value="6-phosphogluconate dehydrogenase C-terminal domain-like"/>
    <property type="match status" value="1"/>
</dbReference>
<protein>
    <recommendedName>
        <fullName evidence="3">3-hydroxyisobutyrate dehydrogenase</fullName>
        <ecNumber evidence="3">1.1.1.31</ecNumber>
    </recommendedName>
</protein>
<keyword evidence="4" id="KW-0101">Branched-chain amino acid catabolism</keyword>
<dbReference type="GO" id="GO:0008442">
    <property type="term" value="F:3-hydroxyisobutyrate dehydrogenase activity"/>
    <property type="evidence" value="ECO:0007669"/>
    <property type="project" value="UniProtKB-EC"/>
</dbReference>
<name>A0A1C7MFP7_GRIFR</name>
<dbReference type="EC" id="1.1.1.31" evidence="3"/>
<dbReference type="Gene3D" id="3.40.50.720">
    <property type="entry name" value="NAD(P)-binding Rossmann-like Domain"/>
    <property type="match status" value="1"/>
</dbReference>
<proteinExistence type="inferred from homology"/>
<dbReference type="InterPro" id="IPR002204">
    <property type="entry name" value="3-OH-isobutyrate_DH-rel_CS"/>
</dbReference>
<dbReference type="STRING" id="5627.A0A1C7MFP7"/>
<evidence type="ECO:0000256" key="4">
    <source>
        <dbReference type="ARBA" id="ARBA00022456"/>
    </source>
</evidence>
<comment type="similarity">
    <text evidence="2">Belongs to the HIBADH-related family. 3-hydroxyisobutyrate dehydrogenase subfamily.</text>
</comment>
<evidence type="ECO:0000256" key="6">
    <source>
        <dbReference type="ARBA" id="ARBA00023027"/>
    </source>
</evidence>
<dbReference type="Gene3D" id="1.10.1040.10">
    <property type="entry name" value="N-(1-d-carboxylethyl)-l-norvaline Dehydrogenase, domain 2"/>
    <property type="match status" value="1"/>
</dbReference>
<comment type="pathway">
    <text evidence="1">Amino-acid degradation; L-valine degradation.</text>
</comment>
<dbReference type="EMBL" id="LUGG01000004">
    <property type="protein sequence ID" value="OBZ75658.1"/>
    <property type="molecule type" value="Genomic_DNA"/>
</dbReference>
<dbReference type="InterPro" id="IPR013328">
    <property type="entry name" value="6PGD_dom2"/>
</dbReference>
<keyword evidence="11" id="KW-1185">Reference proteome</keyword>
<dbReference type="PANTHER" id="PTHR22981">
    <property type="entry name" value="3-HYDROXYISOBUTYRATE DEHYDROGENASE-RELATED"/>
    <property type="match status" value="1"/>
</dbReference>
<dbReference type="GO" id="GO:0050661">
    <property type="term" value="F:NADP binding"/>
    <property type="evidence" value="ECO:0007669"/>
    <property type="project" value="InterPro"/>
</dbReference>
<evidence type="ECO:0000313" key="10">
    <source>
        <dbReference type="EMBL" id="OBZ75658.1"/>
    </source>
</evidence>
<evidence type="ECO:0000256" key="5">
    <source>
        <dbReference type="ARBA" id="ARBA00023002"/>
    </source>
</evidence>
<evidence type="ECO:0000259" key="8">
    <source>
        <dbReference type="Pfam" id="PF03446"/>
    </source>
</evidence>
<dbReference type="GO" id="GO:0005739">
    <property type="term" value="C:mitochondrion"/>
    <property type="evidence" value="ECO:0007669"/>
    <property type="project" value="TreeGrafter"/>
</dbReference>
<dbReference type="GO" id="GO:0051287">
    <property type="term" value="F:NAD binding"/>
    <property type="evidence" value="ECO:0007669"/>
    <property type="project" value="InterPro"/>
</dbReference>
<keyword evidence="5" id="KW-0560">Oxidoreductase</keyword>
<dbReference type="SUPFAM" id="SSF51735">
    <property type="entry name" value="NAD(P)-binding Rossmann-fold domains"/>
    <property type="match status" value="1"/>
</dbReference>
<dbReference type="PANTHER" id="PTHR22981:SF7">
    <property type="entry name" value="3-HYDROXYISOBUTYRATE DEHYDROGENASE, MITOCHONDRIAL"/>
    <property type="match status" value="1"/>
</dbReference>
<dbReference type="Proteomes" id="UP000092993">
    <property type="component" value="Unassembled WGS sequence"/>
</dbReference>
<dbReference type="AlphaFoldDB" id="A0A1C7MFP7"/>
<comment type="caution">
    <text evidence="10">The sequence shown here is derived from an EMBL/GenBank/DDBJ whole genome shotgun (WGS) entry which is preliminary data.</text>
</comment>
<evidence type="ECO:0000313" key="11">
    <source>
        <dbReference type="Proteomes" id="UP000092993"/>
    </source>
</evidence>
<accession>A0A1C7MFP7</accession>
<organism evidence="10 11">
    <name type="scientific">Grifola frondosa</name>
    <name type="common">Maitake</name>
    <name type="synonym">Polyporus frondosus</name>
    <dbReference type="NCBI Taxonomy" id="5627"/>
    <lineage>
        <taxon>Eukaryota</taxon>
        <taxon>Fungi</taxon>
        <taxon>Dikarya</taxon>
        <taxon>Basidiomycota</taxon>
        <taxon>Agaricomycotina</taxon>
        <taxon>Agaricomycetes</taxon>
        <taxon>Polyporales</taxon>
        <taxon>Grifolaceae</taxon>
        <taxon>Grifola</taxon>
    </lineage>
</organism>
<evidence type="ECO:0000256" key="7">
    <source>
        <dbReference type="ARBA" id="ARBA00049197"/>
    </source>
</evidence>
<dbReference type="OrthoDB" id="435038at2759"/>
<evidence type="ECO:0000259" key="9">
    <source>
        <dbReference type="Pfam" id="PF14833"/>
    </source>
</evidence>
<dbReference type="GO" id="GO:0006574">
    <property type="term" value="P:L-valine catabolic process"/>
    <property type="evidence" value="ECO:0007669"/>
    <property type="project" value="TreeGrafter"/>
</dbReference>
<feature type="domain" description="3-hydroxyisobutyrate dehydrogenase-like NAD-binding" evidence="9">
    <location>
        <begin position="221"/>
        <end position="315"/>
    </location>
</feature>
<reference evidence="10 11" key="1">
    <citation type="submission" date="2016-03" db="EMBL/GenBank/DDBJ databases">
        <title>Whole genome sequencing of Grifola frondosa 9006-11.</title>
        <authorList>
            <person name="Min B."/>
            <person name="Park H."/>
            <person name="Kim J.-G."/>
            <person name="Cho H."/>
            <person name="Oh Y.-L."/>
            <person name="Kong W.-S."/>
            <person name="Choi I.-G."/>
        </authorList>
    </citation>
    <scope>NUCLEOTIDE SEQUENCE [LARGE SCALE GENOMIC DNA]</scope>
    <source>
        <strain evidence="10 11">9006-11</strain>
    </source>
</reference>
<evidence type="ECO:0000256" key="2">
    <source>
        <dbReference type="ARBA" id="ARBA00006013"/>
    </source>
</evidence>
<gene>
    <name evidence="10" type="primary">Hibadh</name>
    <name evidence="10" type="ORF">A0H81_04474</name>
</gene>
<dbReference type="InterPro" id="IPR036291">
    <property type="entry name" value="NAD(P)-bd_dom_sf"/>
</dbReference>
<sequence>MKPSLRLLQAAAIRNPLRQKSVSFIGLGRMGSEMAHNLFSRTLVESNGGARFVVCDAREETSHAFVKNFLGQFPGAQVDVATTPAEAVLASQTVVTMLPSSPHVRSVYSESGGIIPALRTLTQDASRSTLCIDSTTLDVEVARTVASDVVRTGAIMVDAPVSGGVTGAKAGTLSFLVGGTASGFDLASPILARMGKKIIYCGESGTGLAAKICNNLILGVLAGVINCSTGACWSSSVNNPVPFAVPDKSSPAERDYEGGFATSLMLKDMGLAKDLAESIGSPLPLGEAAESIYADVVREDPELANKDFSSVYRYLGSEFPKVLQKPNVHYRQANLTVPSTVATCFDPPEGQEPYSYVFDLTGEIQWDRPEQVHINHTFRISHLIGLEAARRKVAAYVRIQHPFYECKEKGSHNEKEDVKPEGALGTWWHETLRALGAIGCGRHWCTGHTLTTDVRNSRAVAKHALYTDLGCMRSRGAILRGGWCYGYLKQPMKGCKFSTHTVHIDDVVGALWACAEWMAKIGRKEADAIAGEEIVFRNDKNMYNVVDGMEDDSKVTLYEYGSTLASFFGTTFEFHNIVLNTMAKFTLESVLEEINEVHVKHVVAFSAEKLKEIIGYKLKRPYLNHETIGDMISKLKAENSWPINDP</sequence>
<comment type="catalytic activity">
    <reaction evidence="7">
        <text>3-hydroxy-2-methylpropanoate + NAD(+) = 2-methyl-3-oxopropanoate + NADH + H(+)</text>
        <dbReference type="Rhea" id="RHEA:17681"/>
        <dbReference type="ChEBI" id="CHEBI:11805"/>
        <dbReference type="ChEBI" id="CHEBI:15378"/>
        <dbReference type="ChEBI" id="CHEBI:57540"/>
        <dbReference type="ChEBI" id="CHEBI:57700"/>
        <dbReference type="ChEBI" id="CHEBI:57945"/>
        <dbReference type="EC" id="1.1.1.31"/>
    </reaction>
</comment>
<dbReference type="InterPro" id="IPR006115">
    <property type="entry name" value="6PGDH_NADP-bd"/>
</dbReference>